<feature type="compositionally biased region" description="Low complexity" evidence="1">
    <location>
        <begin position="1"/>
        <end position="37"/>
    </location>
</feature>
<accession>A0A1Z2LAC6</accession>
<name>A0A1Z2LAC6_9ACTN</name>
<gene>
    <name evidence="2" type="ORF">SMD11_5671</name>
</gene>
<reference evidence="2 3" key="1">
    <citation type="submission" date="2017-06" db="EMBL/GenBank/DDBJ databases">
        <title>Streptomyces albireticuli Genome sequencing and assembly.</title>
        <authorList>
            <person name="Wang Y."/>
            <person name="Du B."/>
            <person name="Ding Y."/>
            <person name="Liu H."/>
            <person name="Hou Q."/>
            <person name="Liu K."/>
            <person name="Yao L."/>
            <person name="Wang C."/>
        </authorList>
    </citation>
    <scope>NUCLEOTIDE SEQUENCE [LARGE SCALE GENOMIC DNA]</scope>
    <source>
        <strain evidence="2 3">MDJK11</strain>
    </source>
</reference>
<organism evidence="2 3">
    <name type="scientific">Streptomyces albireticuli</name>
    <dbReference type="NCBI Taxonomy" id="1940"/>
    <lineage>
        <taxon>Bacteria</taxon>
        <taxon>Bacillati</taxon>
        <taxon>Actinomycetota</taxon>
        <taxon>Actinomycetes</taxon>
        <taxon>Kitasatosporales</taxon>
        <taxon>Streptomycetaceae</taxon>
        <taxon>Streptomyces</taxon>
    </lineage>
</organism>
<protein>
    <recommendedName>
        <fullName evidence="4">Fungal lipase-like domain-containing protein</fullName>
    </recommendedName>
</protein>
<dbReference type="EMBL" id="CP021744">
    <property type="protein sequence ID" value="ARZ71250.1"/>
    <property type="molecule type" value="Genomic_DNA"/>
</dbReference>
<evidence type="ECO:0000313" key="3">
    <source>
        <dbReference type="Proteomes" id="UP000195755"/>
    </source>
</evidence>
<dbReference type="Proteomes" id="UP000195755">
    <property type="component" value="Chromosome"/>
</dbReference>
<proteinExistence type="predicted"/>
<evidence type="ECO:0000313" key="2">
    <source>
        <dbReference type="EMBL" id="ARZ71250.1"/>
    </source>
</evidence>
<dbReference type="KEGG" id="salj:SMD11_5671"/>
<feature type="compositionally biased region" description="Low complexity" evidence="1">
    <location>
        <begin position="44"/>
        <end position="66"/>
    </location>
</feature>
<evidence type="ECO:0008006" key="4">
    <source>
        <dbReference type="Google" id="ProtNLM"/>
    </source>
</evidence>
<dbReference type="AlphaFoldDB" id="A0A1Z2LAC6"/>
<evidence type="ECO:0000256" key="1">
    <source>
        <dbReference type="SAM" id="MobiDB-lite"/>
    </source>
</evidence>
<dbReference type="InterPro" id="IPR029058">
    <property type="entry name" value="AB_hydrolase_fold"/>
</dbReference>
<feature type="region of interest" description="Disordered" evidence="1">
    <location>
        <begin position="1"/>
        <end position="66"/>
    </location>
</feature>
<dbReference type="Gene3D" id="3.40.50.1820">
    <property type="entry name" value="alpha/beta hydrolase"/>
    <property type="match status" value="1"/>
</dbReference>
<sequence>MAAASPAPAGPVGEAEAVETEAVAAGPVEARPVGAESAEGESGGDPVPAVPAPRAEPGAPAGEEPAGLDGLAAVARSLSGTAGVIRDAGRVLTAVATDPALLRSLGRSPRSGARALFALTRTLVAPTGLGYAPDGAGPGRVARLGGVLTSRASLAVDVAVTALKLRIRLCAVRHPEFVEEGPVRRMLIAVEADKQLLALRILRENVRAQGGARTLAALAPCLAEVLAWNALVDENPFNDEAAWHVVQGTRPDSDPLLGTRISTWARWDRGAGRAVAEPPDPELLAGFDNGGGVTAHLRNLAAIGNDGRMIVQRVKGPDGVTRYVALLPGMALGLPRNPTPQDLVGAVTAVGRNDSPYTRAVRKALALTVPDGAEIALVGHSQGGIAAMNLTELGEVNDRWRLARVVAVGSPIDFKRPRDPRTKVVSLVNEHDVVPNLEGRSPASVFPVPADWLEFTWVDPTHDFPQCHNVDVYAQSLDKVVPEARDRVDDLLAPFRGHVEETVVLRLHDR</sequence>
<dbReference type="SUPFAM" id="SSF53474">
    <property type="entry name" value="alpha/beta-Hydrolases"/>
    <property type="match status" value="1"/>
</dbReference>